<sequence>MTTTDTTAKTPLLTDAQRRAVAPLVYGGTNESIGAEIHLSAEGVASHLRTARNALGRRGCSRPVLVHALLAAREVRPPAKRPCPDFTVRDLQLLQALAEHSRNEDIGRAINVPGSDVRTEIDALVAKAGADNAVHLVGLGHAWDILGESAPSGVGSQLEPAESTAGAA</sequence>
<dbReference type="EMBL" id="JBEZAE010000015">
    <property type="protein sequence ID" value="MEU7072932.1"/>
    <property type="molecule type" value="Genomic_DNA"/>
</dbReference>
<gene>
    <name evidence="1" type="ORF">AB0A88_22680</name>
</gene>
<proteinExistence type="predicted"/>
<dbReference type="RefSeq" id="WP_358476224.1">
    <property type="nucleotide sequence ID" value="NZ_JBEZAE010000015.1"/>
</dbReference>
<dbReference type="InterPro" id="IPR016032">
    <property type="entry name" value="Sig_transdc_resp-reg_C-effctor"/>
</dbReference>
<name>A0ABV3CDR6_9ACTN</name>
<dbReference type="SUPFAM" id="SSF46894">
    <property type="entry name" value="C-terminal effector domain of the bipartite response regulators"/>
    <property type="match status" value="2"/>
</dbReference>
<comment type="caution">
    <text evidence="1">The sequence shown here is derived from an EMBL/GenBank/DDBJ whole genome shotgun (WGS) entry which is preliminary data.</text>
</comment>
<reference evidence="1 2" key="1">
    <citation type="submission" date="2024-06" db="EMBL/GenBank/DDBJ databases">
        <title>The Natural Products Discovery Center: Release of the First 8490 Sequenced Strains for Exploring Actinobacteria Biosynthetic Diversity.</title>
        <authorList>
            <person name="Kalkreuter E."/>
            <person name="Kautsar S.A."/>
            <person name="Yang D."/>
            <person name="Bader C.D."/>
            <person name="Teijaro C.N."/>
            <person name="Fluegel L."/>
            <person name="Davis C.M."/>
            <person name="Simpson J.R."/>
            <person name="Lauterbach L."/>
            <person name="Steele A.D."/>
            <person name="Gui C."/>
            <person name="Meng S."/>
            <person name="Li G."/>
            <person name="Viehrig K."/>
            <person name="Ye F."/>
            <person name="Su P."/>
            <person name="Kiefer A.F."/>
            <person name="Nichols A."/>
            <person name="Cepeda A.J."/>
            <person name="Yan W."/>
            <person name="Fan B."/>
            <person name="Jiang Y."/>
            <person name="Adhikari A."/>
            <person name="Zheng C.-J."/>
            <person name="Schuster L."/>
            <person name="Cowan T.M."/>
            <person name="Smanski M.J."/>
            <person name="Chevrette M.G."/>
            <person name="De Carvalho L.P.S."/>
            <person name="Shen B."/>
        </authorList>
    </citation>
    <scope>NUCLEOTIDE SEQUENCE [LARGE SCALE GENOMIC DNA]</scope>
    <source>
        <strain evidence="1 2">NPDC045974</strain>
    </source>
</reference>
<organism evidence="1 2">
    <name type="scientific">Streptomyces narbonensis</name>
    <dbReference type="NCBI Taxonomy" id="67333"/>
    <lineage>
        <taxon>Bacteria</taxon>
        <taxon>Bacillati</taxon>
        <taxon>Actinomycetota</taxon>
        <taxon>Actinomycetes</taxon>
        <taxon>Kitasatosporales</taxon>
        <taxon>Streptomycetaceae</taxon>
        <taxon>Streptomyces</taxon>
    </lineage>
</organism>
<dbReference type="Proteomes" id="UP001551329">
    <property type="component" value="Unassembled WGS sequence"/>
</dbReference>
<dbReference type="Gene3D" id="1.10.10.10">
    <property type="entry name" value="Winged helix-like DNA-binding domain superfamily/Winged helix DNA-binding domain"/>
    <property type="match status" value="2"/>
</dbReference>
<dbReference type="InterPro" id="IPR036388">
    <property type="entry name" value="WH-like_DNA-bd_sf"/>
</dbReference>
<protein>
    <submittedName>
        <fullName evidence="1">Sigma-70 family RNA polymerase sigma factor</fullName>
    </submittedName>
</protein>
<evidence type="ECO:0000313" key="2">
    <source>
        <dbReference type="Proteomes" id="UP001551329"/>
    </source>
</evidence>
<evidence type="ECO:0000313" key="1">
    <source>
        <dbReference type="EMBL" id="MEU7072932.1"/>
    </source>
</evidence>
<keyword evidence="2" id="KW-1185">Reference proteome</keyword>
<accession>A0ABV3CDR6</accession>